<feature type="signal peptide" evidence="1">
    <location>
        <begin position="1"/>
        <end position="20"/>
    </location>
</feature>
<evidence type="ECO:0000313" key="3">
    <source>
        <dbReference type="Proteomes" id="UP000003880"/>
    </source>
</evidence>
<accession>D4BGR1</accession>
<dbReference type="HOGENOM" id="CLU_042915_2_0_6"/>
<dbReference type="eggNOG" id="ENOG5030W3V">
    <property type="taxonomic scope" value="Bacteria"/>
</dbReference>
<reference evidence="2 3" key="1">
    <citation type="submission" date="2010-02" db="EMBL/GenBank/DDBJ databases">
        <authorList>
            <person name="Weinstock G."/>
            <person name="Sodergren E."/>
            <person name="Clifton S."/>
            <person name="Fulton L."/>
            <person name="Fulton B."/>
            <person name="Courtney L."/>
            <person name="Fronick C."/>
            <person name="Harrison M."/>
            <person name="Strong C."/>
            <person name="Farmer C."/>
            <person name="Delahaunty K."/>
            <person name="Markovic C."/>
            <person name="Hall O."/>
            <person name="Minx P."/>
            <person name="Tomlinson C."/>
            <person name="Mitreva M."/>
            <person name="Nelson J."/>
            <person name="Hou S."/>
            <person name="Wollam A."/>
            <person name="Pepin K.H."/>
            <person name="Johnson M."/>
            <person name="Bhonagiri V."/>
            <person name="Zhang X."/>
            <person name="Suruliraj S."/>
            <person name="Warren W."/>
            <person name="Chinwalla A."/>
            <person name="Mardis E.R."/>
            <person name="Wilson R.K."/>
        </authorList>
    </citation>
    <scope>NUCLEOTIDE SEQUENCE [LARGE SCALE GENOMIC DNA]</scope>
    <source>
        <strain evidence="2 3">ATCC 29220</strain>
    </source>
</reference>
<dbReference type="Proteomes" id="UP000003880">
    <property type="component" value="Unassembled WGS sequence"/>
</dbReference>
<dbReference type="RefSeq" id="WP_006686943.1">
    <property type="nucleotide sequence ID" value="NZ_GG730301.1"/>
</dbReference>
<organism evidence="2 3">
    <name type="scientific">Citrobacter youngae ATCC 29220</name>
    <dbReference type="NCBI Taxonomy" id="500640"/>
    <lineage>
        <taxon>Bacteria</taxon>
        <taxon>Pseudomonadati</taxon>
        <taxon>Pseudomonadota</taxon>
        <taxon>Gammaproteobacteria</taxon>
        <taxon>Enterobacterales</taxon>
        <taxon>Enterobacteriaceae</taxon>
        <taxon>Citrobacter</taxon>
        <taxon>Citrobacter freundii complex</taxon>
    </lineage>
</organism>
<dbReference type="InterPro" id="IPR043037">
    <property type="entry name" value="CfaE_adhesin"/>
</dbReference>
<protein>
    <submittedName>
        <fullName evidence="2">CblD like pilus biogenesis initiator</fullName>
    </submittedName>
</protein>
<sequence length="376" mass="41108">MKWMKLLLISGLLASDMVLADAIPAGPTPNVTSTQEYILPSGAPSDTYLWTEDYLGFYGYAARTTTYNCNFTELNQTCTHQSNASTITVTLTEQRSQMQHQIKLQGYFQAYFVAQATDIEPSQICGYHRSLNTGVYTNCSLSDGNKIATNSRLLTVFIPQSEMNNLPVGGVWKGSLKLRAQPNGSGAFDYNADITLKGKATGKQDIYFPEFNGANPLVQLDLHPTGSVTGNSFAEDVTTLDMCLYDGYNSNSDSMTLSFSDEGRAGAGRNEGDFSIYNTGTGGTAAAERIDYHLEMFDPHSKSWMAVKNNNSFVLSAGVNGQDQIRPVRLPSISYPVLCAPTPLRLIVDKFRVTEKAAGYYKGTLHVEFSPSLNSI</sequence>
<keyword evidence="1" id="KW-0732">Signal</keyword>
<gene>
    <name evidence="2" type="ORF">CIT292_09711</name>
</gene>
<dbReference type="Gene3D" id="2.60.40.2040">
    <property type="entry name" value="CFA/I fimbrial subunit E, pilin domain"/>
    <property type="match status" value="1"/>
</dbReference>
<feature type="chain" id="PRO_5003054915" evidence="1">
    <location>
        <begin position="21"/>
        <end position="376"/>
    </location>
</feature>
<dbReference type="AlphaFoldDB" id="D4BGR1"/>
<evidence type="ECO:0000256" key="1">
    <source>
        <dbReference type="SAM" id="SignalP"/>
    </source>
</evidence>
<dbReference type="Pfam" id="PF07434">
    <property type="entry name" value="CblD"/>
    <property type="match status" value="1"/>
</dbReference>
<comment type="caution">
    <text evidence="2">The sequence shown here is derived from an EMBL/GenBank/DDBJ whole genome shotgun (WGS) entry which is preliminary data.</text>
</comment>
<name>D4BGR1_9ENTR</name>
<dbReference type="EMBL" id="ABWL02000021">
    <property type="protein sequence ID" value="EFE06661.1"/>
    <property type="molecule type" value="Genomic_DNA"/>
</dbReference>
<evidence type="ECO:0000313" key="2">
    <source>
        <dbReference type="EMBL" id="EFE06661.1"/>
    </source>
</evidence>
<dbReference type="Gene3D" id="2.60.40.2520">
    <property type="entry name" value="CFA/I fimbrial subunit E, adhesin domain"/>
    <property type="match status" value="1"/>
</dbReference>
<dbReference type="InterPro" id="IPR010888">
    <property type="entry name" value="CblD"/>
</dbReference>
<proteinExistence type="predicted"/>